<evidence type="ECO:0000313" key="1">
    <source>
        <dbReference type="EMBL" id="KZP28379.1"/>
    </source>
</evidence>
<dbReference type="EMBL" id="KV417503">
    <property type="protein sequence ID" value="KZP28379.1"/>
    <property type="molecule type" value="Genomic_DNA"/>
</dbReference>
<sequence>MSTPTPTAVSLRITSPSSTTFQERTIDLTGTNITLNLGASGYPESSDSTVTAASSTNALFDEASPHAEHSTMWAMGGKLYLIKAFGLILNGEDPEGVETLQLGDTIQLGGKVEGVSVTIVVAAMSY</sequence>
<dbReference type="Proteomes" id="UP000076532">
    <property type="component" value="Unassembled WGS sequence"/>
</dbReference>
<keyword evidence="2" id="KW-1185">Reference proteome</keyword>
<accession>A0A166RKP8</accession>
<name>A0A166RKP8_9AGAM</name>
<protein>
    <recommendedName>
        <fullName evidence="3">FHA domain-containing protein</fullName>
    </recommendedName>
</protein>
<dbReference type="AlphaFoldDB" id="A0A166RKP8"/>
<organism evidence="1 2">
    <name type="scientific">Athelia psychrophila</name>
    <dbReference type="NCBI Taxonomy" id="1759441"/>
    <lineage>
        <taxon>Eukaryota</taxon>
        <taxon>Fungi</taxon>
        <taxon>Dikarya</taxon>
        <taxon>Basidiomycota</taxon>
        <taxon>Agaricomycotina</taxon>
        <taxon>Agaricomycetes</taxon>
        <taxon>Agaricomycetidae</taxon>
        <taxon>Atheliales</taxon>
        <taxon>Atheliaceae</taxon>
        <taxon>Athelia</taxon>
    </lineage>
</organism>
<proteinExistence type="predicted"/>
<evidence type="ECO:0008006" key="3">
    <source>
        <dbReference type="Google" id="ProtNLM"/>
    </source>
</evidence>
<gene>
    <name evidence="1" type="ORF">FIBSPDRAFT_885639</name>
</gene>
<evidence type="ECO:0000313" key="2">
    <source>
        <dbReference type="Proteomes" id="UP000076532"/>
    </source>
</evidence>
<reference evidence="1 2" key="1">
    <citation type="journal article" date="2016" name="Mol. Biol. Evol.">
        <title>Comparative Genomics of Early-Diverging Mushroom-Forming Fungi Provides Insights into the Origins of Lignocellulose Decay Capabilities.</title>
        <authorList>
            <person name="Nagy L.G."/>
            <person name="Riley R."/>
            <person name="Tritt A."/>
            <person name="Adam C."/>
            <person name="Daum C."/>
            <person name="Floudas D."/>
            <person name="Sun H."/>
            <person name="Yadav J.S."/>
            <person name="Pangilinan J."/>
            <person name="Larsson K.H."/>
            <person name="Matsuura K."/>
            <person name="Barry K."/>
            <person name="Labutti K."/>
            <person name="Kuo R."/>
            <person name="Ohm R.A."/>
            <person name="Bhattacharya S.S."/>
            <person name="Shirouzu T."/>
            <person name="Yoshinaga Y."/>
            <person name="Martin F.M."/>
            <person name="Grigoriev I.V."/>
            <person name="Hibbett D.S."/>
        </authorList>
    </citation>
    <scope>NUCLEOTIDE SEQUENCE [LARGE SCALE GENOMIC DNA]</scope>
    <source>
        <strain evidence="1 2">CBS 109695</strain>
    </source>
</reference>